<dbReference type="PANTHER" id="PTHR34460">
    <property type="entry name" value="VITELLOGENIN-LIKE PROTEIN"/>
    <property type="match status" value="1"/>
</dbReference>
<dbReference type="EMBL" id="JADCNL010000012">
    <property type="protein sequence ID" value="KAG0458221.1"/>
    <property type="molecule type" value="Genomic_DNA"/>
</dbReference>
<dbReference type="AlphaFoldDB" id="A0A835PTP6"/>
<proteinExistence type="predicted"/>
<sequence length="388" mass="41295">MEEKVKGAGIGKAEDMVEGMNCNDHPYRTNTGGICAFCLQEKLGKLVSKSSDPFFSAPPPYSSSSSSPPSFPSSHLSASASSAATRFSFASDKSNRRKKKMPTSATGSIRTLEVASVDTNTGGHVHKGSKEVALKSLRSHAEASCSPRKKSLWSFLTLSYSSPAILSSISNKRRSTSSASTLSDAATSGGDLPKIARKDEKTSRREQDEASSSAATVDTSPSGSHASASFGRRVARSRSMGCGSRSFSGDFLERISNGFSDCTLRRAESHREAKPKASVDRRDTNGNVNDDEQRIKERVKCGGIFTGLGIFSSSTFWLSASNPLEDHDRLRSIRRGGAPHGRKHWGWAFASPMWAFRPGGSGGVQSVVITSGGSHGGSNPSTLIVTDR</sequence>
<feature type="compositionally biased region" description="Basic and acidic residues" evidence="1">
    <location>
        <begin position="194"/>
        <end position="208"/>
    </location>
</feature>
<comment type="caution">
    <text evidence="2">The sequence shown here is derived from an EMBL/GenBank/DDBJ whole genome shotgun (WGS) entry which is preliminary data.</text>
</comment>
<evidence type="ECO:0000313" key="2">
    <source>
        <dbReference type="EMBL" id="KAG0458221.1"/>
    </source>
</evidence>
<protein>
    <recommendedName>
        <fullName evidence="4">Vitellogenin-like protein</fullName>
    </recommendedName>
</protein>
<evidence type="ECO:0008006" key="4">
    <source>
        <dbReference type="Google" id="ProtNLM"/>
    </source>
</evidence>
<feature type="compositionally biased region" description="Polar residues" evidence="1">
    <location>
        <begin position="210"/>
        <end position="227"/>
    </location>
</feature>
<dbReference type="PANTHER" id="PTHR34460:SF2">
    <property type="entry name" value="OS04G0405500 PROTEIN"/>
    <property type="match status" value="1"/>
</dbReference>
<keyword evidence="3" id="KW-1185">Reference proteome</keyword>
<gene>
    <name evidence="2" type="ORF">HPP92_023378</name>
</gene>
<evidence type="ECO:0000313" key="3">
    <source>
        <dbReference type="Proteomes" id="UP000636800"/>
    </source>
</evidence>
<name>A0A835PTP6_VANPL</name>
<feature type="region of interest" description="Disordered" evidence="1">
    <location>
        <begin position="267"/>
        <end position="294"/>
    </location>
</feature>
<feature type="region of interest" description="Disordered" evidence="1">
    <location>
        <begin position="169"/>
        <end position="241"/>
    </location>
</feature>
<dbReference type="OrthoDB" id="1263307at2759"/>
<accession>A0A835PTP6</accession>
<organism evidence="2 3">
    <name type="scientific">Vanilla planifolia</name>
    <name type="common">Vanilla</name>
    <dbReference type="NCBI Taxonomy" id="51239"/>
    <lineage>
        <taxon>Eukaryota</taxon>
        <taxon>Viridiplantae</taxon>
        <taxon>Streptophyta</taxon>
        <taxon>Embryophyta</taxon>
        <taxon>Tracheophyta</taxon>
        <taxon>Spermatophyta</taxon>
        <taxon>Magnoliopsida</taxon>
        <taxon>Liliopsida</taxon>
        <taxon>Asparagales</taxon>
        <taxon>Orchidaceae</taxon>
        <taxon>Vanilloideae</taxon>
        <taxon>Vanilleae</taxon>
        <taxon>Vanilla</taxon>
    </lineage>
</organism>
<evidence type="ECO:0000256" key="1">
    <source>
        <dbReference type="SAM" id="MobiDB-lite"/>
    </source>
</evidence>
<dbReference type="Proteomes" id="UP000636800">
    <property type="component" value="Chromosome 12"/>
</dbReference>
<reference evidence="2 3" key="1">
    <citation type="journal article" date="2020" name="Nat. Food">
        <title>A phased Vanilla planifolia genome enables genetic improvement of flavour and production.</title>
        <authorList>
            <person name="Hasing T."/>
            <person name="Tang H."/>
            <person name="Brym M."/>
            <person name="Khazi F."/>
            <person name="Huang T."/>
            <person name="Chambers A.H."/>
        </authorList>
    </citation>
    <scope>NUCLEOTIDE SEQUENCE [LARGE SCALE GENOMIC DNA]</scope>
    <source>
        <tissue evidence="2">Leaf</tissue>
    </source>
</reference>
<feature type="compositionally biased region" description="Basic and acidic residues" evidence="1">
    <location>
        <begin position="267"/>
        <end position="284"/>
    </location>
</feature>
<feature type="region of interest" description="Disordered" evidence="1">
    <location>
        <begin position="57"/>
        <end position="112"/>
    </location>
</feature>
<feature type="compositionally biased region" description="Low complexity" evidence="1">
    <location>
        <begin position="62"/>
        <end position="91"/>
    </location>
</feature>
<feature type="compositionally biased region" description="Low complexity" evidence="1">
    <location>
        <begin position="169"/>
        <end position="188"/>
    </location>
</feature>